<gene>
    <name evidence="1" type="ORF">NDU88_007245</name>
</gene>
<organism evidence="1 2">
    <name type="scientific">Pleurodeles waltl</name>
    <name type="common">Iberian ribbed newt</name>
    <dbReference type="NCBI Taxonomy" id="8319"/>
    <lineage>
        <taxon>Eukaryota</taxon>
        <taxon>Metazoa</taxon>
        <taxon>Chordata</taxon>
        <taxon>Craniata</taxon>
        <taxon>Vertebrata</taxon>
        <taxon>Euteleostomi</taxon>
        <taxon>Amphibia</taxon>
        <taxon>Batrachia</taxon>
        <taxon>Caudata</taxon>
        <taxon>Salamandroidea</taxon>
        <taxon>Salamandridae</taxon>
        <taxon>Pleurodelinae</taxon>
        <taxon>Pleurodeles</taxon>
    </lineage>
</organism>
<proteinExistence type="predicted"/>
<dbReference type="AlphaFoldDB" id="A0AAV7U1R1"/>
<dbReference type="Proteomes" id="UP001066276">
    <property type="component" value="Chromosome 3_2"/>
</dbReference>
<name>A0AAV7U1R1_PLEWA</name>
<accession>A0AAV7U1R1</accession>
<protein>
    <submittedName>
        <fullName evidence="1">Uncharacterized protein</fullName>
    </submittedName>
</protein>
<evidence type="ECO:0000313" key="2">
    <source>
        <dbReference type="Proteomes" id="UP001066276"/>
    </source>
</evidence>
<sequence>MPSGKLTGKPSGKTARQLLFSEALQHSRPTTTTVGLAPTVLSHTMARPEQETTMECILPEITAAGQRIEGMSSAISLLTTETKSMRQDIVNIQYCVAGLEQHVTIMEDHLNTGHGRDQELLYLSSKLVDLEDRSCRDNVHLDSRNNSKGQPFKPFCVNSYIR</sequence>
<reference evidence="1" key="1">
    <citation type="journal article" date="2022" name="bioRxiv">
        <title>Sequencing and chromosome-scale assembly of the giantPleurodeles waltlgenome.</title>
        <authorList>
            <person name="Brown T."/>
            <person name="Elewa A."/>
            <person name="Iarovenko S."/>
            <person name="Subramanian E."/>
            <person name="Araus A.J."/>
            <person name="Petzold A."/>
            <person name="Susuki M."/>
            <person name="Suzuki K.-i.T."/>
            <person name="Hayashi T."/>
            <person name="Toyoda A."/>
            <person name="Oliveira C."/>
            <person name="Osipova E."/>
            <person name="Leigh N.D."/>
            <person name="Simon A."/>
            <person name="Yun M.H."/>
        </authorList>
    </citation>
    <scope>NUCLEOTIDE SEQUENCE</scope>
    <source>
        <strain evidence="1">20211129_DDA</strain>
        <tissue evidence="1">Liver</tissue>
    </source>
</reference>
<evidence type="ECO:0000313" key="1">
    <source>
        <dbReference type="EMBL" id="KAJ1182049.1"/>
    </source>
</evidence>
<dbReference type="EMBL" id="JANPWB010000006">
    <property type="protein sequence ID" value="KAJ1182049.1"/>
    <property type="molecule type" value="Genomic_DNA"/>
</dbReference>
<keyword evidence="2" id="KW-1185">Reference proteome</keyword>
<comment type="caution">
    <text evidence="1">The sequence shown here is derived from an EMBL/GenBank/DDBJ whole genome shotgun (WGS) entry which is preliminary data.</text>
</comment>